<comment type="caution">
    <text evidence="8">The sequence shown here is derived from an EMBL/GenBank/DDBJ whole genome shotgun (WGS) entry which is preliminary data.</text>
</comment>
<name>A0A4Z1SM82_GIAMU</name>
<reference evidence="8 9" key="1">
    <citation type="submission" date="2019-05" db="EMBL/GenBank/DDBJ databases">
        <title>The compact genome of Giardia muris reveals important steps in the evolution of intestinal protozoan parasites.</title>
        <authorList>
            <person name="Xu F."/>
            <person name="Jimenez-Gonzalez A."/>
            <person name="Einarsson E."/>
            <person name="Astvaldsson A."/>
            <person name="Peirasmaki D."/>
            <person name="Eckmann L."/>
            <person name="Andersson J.O."/>
            <person name="Svard S.G."/>
            <person name="Jerlstrom-Hultqvist J."/>
        </authorList>
    </citation>
    <scope>NUCLEOTIDE SEQUENCE [LARGE SCALE GENOMIC DNA]</scope>
    <source>
        <strain evidence="8 9">Roberts-Thomson</strain>
    </source>
</reference>
<proteinExistence type="predicted"/>
<organism evidence="8 9">
    <name type="scientific">Giardia muris</name>
    <dbReference type="NCBI Taxonomy" id="5742"/>
    <lineage>
        <taxon>Eukaryota</taxon>
        <taxon>Metamonada</taxon>
        <taxon>Diplomonadida</taxon>
        <taxon>Hexamitidae</taxon>
        <taxon>Giardiinae</taxon>
        <taxon>Giardia</taxon>
    </lineage>
</organism>
<dbReference type="InterPro" id="IPR050660">
    <property type="entry name" value="NEK_Ser/Thr_kinase"/>
</dbReference>
<dbReference type="EMBL" id="VDLU01000004">
    <property type="protein sequence ID" value="TNJ26794.1"/>
    <property type="molecule type" value="Genomic_DNA"/>
</dbReference>
<keyword evidence="2" id="KW-0808">Transferase</keyword>
<dbReference type="PROSITE" id="PS50088">
    <property type="entry name" value="ANK_REPEAT"/>
    <property type="match status" value="1"/>
</dbReference>
<keyword evidence="9" id="KW-1185">Reference proteome</keyword>
<evidence type="ECO:0000313" key="8">
    <source>
        <dbReference type="EMBL" id="TNJ26794.1"/>
    </source>
</evidence>
<keyword evidence="4 8" id="KW-0418">Kinase</keyword>
<keyword evidence="5" id="KW-0067">ATP-binding</keyword>
<dbReference type="Pfam" id="PF12796">
    <property type="entry name" value="Ank_2"/>
    <property type="match status" value="1"/>
</dbReference>
<evidence type="ECO:0000256" key="1">
    <source>
        <dbReference type="ARBA" id="ARBA00012513"/>
    </source>
</evidence>
<dbReference type="VEuPathDB" id="GiardiaDB:GMRT_23778"/>
<dbReference type="InterPro" id="IPR000719">
    <property type="entry name" value="Prot_kinase_dom"/>
</dbReference>
<dbReference type="SUPFAM" id="SSF56112">
    <property type="entry name" value="Protein kinase-like (PK-like)"/>
    <property type="match status" value="1"/>
</dbReference>
<dbReference type="OrthoDB" id="4062651at2759"/>
<dbReference type="PANTHER" id="PTHR43671:SF13">
    <property type="entry name" value="SERINE_THREONINE-PROTEIN KINASE NEK2"/>
    <property type="match status" value="1"/>
</dbReference>
<evidence type="ECO:0000256" key="5">
    <source>
        <dbReference type="ARBA" id="ARBA00022840"/>
    </source>
</evidence>
<dbReference type="InterPro" id="IPR036770">
    <property type="entry name" value="Ankyrin_rpt-contain_sf"/>
</dbReference>
<dbReference type="Proteomes" id="UP000315496">
    <property type="component" value="Chromosome 4"/>
</dbReference>
<evidence type="ECO:0000256" key="4">
    <source>
        <dbReference type="ARBA" id="ARBA00022777"/>
    </source>
</evidence>
<dbReference type="SUPFAM" id="SSF48403">
    <property type="entry name" value="Ankyrin repeat"/>
    <property type="match status" value="1"/>
</dbReference>
<evidence type="ECO:0000259" key="7">
    <source>
        <dbReference type="PROSITE" id="PS50011"/>
    </source>
</evidence>
<evidence type="ECO:0000256" key="6">
    <source>
        <dbReference type="PROSITE-ProRule" id="PRU00023"/>
    </source>
</evidence>
<evidence type="ECO:0000256" key="3">
    <source>
        <dbReference type="ARBA" id="ARBA00022741"/>
    </source>
</evidence>
<keyword evidence="6" id="KW-0040">ANK repeat</keyword>
<feature type="repeat" description="ANK" evidence="6">
    <location>
        <begin position="228"/>
        <end position="249"/>
    </location>
</feature>
<dbReference type="PROSITE" id="PS50011">
    <property type="entry name" value="PROTEIN_KINASE_DOM"/>
    <property type="match status" value="1"/>
</dbReference>
<protein>
    <recommendedName>
        <fullName evidence="1">non-specific serine/threonine protein kinase</fullName>
        <ecNumber evidence="1">2.7.11.1</ecNumber>
    </recommendedName>
</protein>
<dbReference type="EC" id="2.7.11.1" evidence="1"/>
<dbReference type="AlphaFoldDB" id="A0A4Z1SM82"/>
<dbReference type="InterPro" id="IPR002110">
    <property type="entry name" value="Ankyrin_rpt"/>
</dbReference>
<dbReference type="PROSITE" id="PS50297">
    <property type="entry name" value="ANK_REP_REGION"/>
    <property type="match status" value="1"/>
</dbReference>
<dbReference type="GO" id="GO:0004674">
    <property type="term" value="F:protein serine/threonine kinase activity"/>
    <property type="evidence" value="ECO:0007669"/>
    <property type="project" value="UniProtKB-EC"/>
</dbReference>
<dbReference type="PANTHER" id="PTHR43671">
    <property type="entry name" value="SERINE/THREONINE-PROTEIN KINASE NEK"/>
    <property type="match status" value="1"/>
</dbReference>
<keyword evidence="3" id="KW-0547">Nucleotide-binding</keyword>
<dbReference type="InterPro" id="IPR011009">
    <property type="entry name" value="Kinase-like_dom_sf"/>
</dbReference>
<sequence>MQYLHEHDWFCRGLSPASIYLSKDGRCVLAPFELAQPLDAPLYLAPEIQRGSPHDPVADVWTLGAIVYEMCAGVPPFKSVDEISSGAVPRIRGRPGSLTDLVARMLSLSPESRPSIQECLRSVPRGSDPHPPQKRSEDRFMEALRSRGREAYEEAMSLFEDGLELSPEQEAEACRLAIANGWSRMAEQFEEAYRPEEGRTTMLMCAAMDRNLGLLRRYVHERRRQDENGWTALMFAAQAGHLECVQILLPEAWIRTTRPASDLAEKGTVMMLAAQAGHADIVELLWPYECCGKDANDHNAYWYAQKAAKNGERIREILDLEGQGKVRRRENIPAIEDILGRKE</sequence>
<dbReference type="Gene3D" id="1.10.510.10">
    <property type="entry name" value="Transferase(Phosphotransferase) domain 1"/>
    <property type="match status" value="1"/>
</dbReference>
<gene>
    <name evidence="8" type="ORF">GMRT_23778</name>
</gene>
<evidence type="ECO:0000256" key="2">
    <source>
        <dbReference type="ARBA" id="ARBA00022679"/>
    </source>
</evidence>
<feature type="domain" description="Protein kinase" evidence="7">
    <location>
        <begin position="1"/>
        <end position="133"/>
    </location>
</feature>
<dbReference type="Gene3D" id="1.25.40.20">
    <property type="entry name" value="Ankyrin repeat-containing domain"/>
    <property type="match status" value="1"/>
</dbReference>
<evidence type="ECO:0000313" key="9">
    <source>
        <dbReference type="Proteomes" id="UP000315496"/>
    </source>
</evidence>
<dbReference type="GO" id="GO:0005524">
    <property type="term" value="F:ATP binding"/>
    <property type="evidence" value="ECO:0007669"/>
    <property type="project" value="UniProtKB-KW"/>
</dbReference>
<accession>A0A4Z1SM82</accession>
<dbReference type="Pfam" id="PF00069">
    <property type="entry name" value="Pkinase"/>
    <property type="match status" value="1"/>
</dbReference>